<comment type="similarity">
    <text evidence="1">Belongs to the sigma-70 factor family. ECF subfamily.</text>
</comment>
<accession>A0A6C0REL6</accession>
<dbReference type="RefSeq" id="WP_163346046.1">
    <property type="nucleotide sequence ID" value="NZ_CP048409.1"/>
</dbReference>
<evidence type="ECO:0000256" key="3">
    <source>
        <dbReference type="ARBA" id="ARBA00023082"/>
    </source>
</evidence>
<keyword evidence="3" id="KW-0731">Sigma factor</keyword>
<feature type="domain" description="RNA polymerase sigma-70 region 2" evidence="5">
    <location>
        <begin position="24"/>
        <end position="89"/>
    </location>
</feature>
<dbReference type="PANTHER" id="PTHR43133">
    <property type="entry name" value="RNA POLYMERASE ECF-TYPE SIGMA FACTO"/>
    <property type="match status" value="1"/>
</dbReference>
<dbReference type="InterPro" id="IPR013324">
    <property type="entry name" value="RNA_pol_sigma_r3/r4-like"/>
</dbReference>
<keyword evidence="2" id="KW-0805">Transcription regulation</keyword>
<dbReference type="SUPFAM" id="SSF88659">
    <property type="entry name" value="Sigma3 and sigma4 domains of RNA polymerase sigma factors"/>
    <property type="match status" value="1"/>
</dbReference>
<reference evidence="7 8" key="1">
    <citation type="submission" date="2020-02" db="EMBL/GenBank/DDBJ databases">
        <title>Genome sequencing for Draconibacterium sp. strain M1.</title>
        <authorList>
            <person name="Park S.-J."/>
        </authorList>
    </citation>
    <scope>NUCLEOTIDE SEQUENCE [LARGE SCALE GENOMIC DNA]</scope>
    <source>
        <strain evidence="7 8">M1</strain>
    </source>
</reference>
<keyword evidence="8" id="KW-1185">Reference proteome</keyword>
<dbReference type="InterPro" id="IPR036388">
    <property type="entry name" value="WH-like_DNA-bd_sf"/>
</dbReference>
<protein>
    <submittedName>
        <fullName evidence="7">RNA polymerase sigma-70 factor</fullName>
    </submittedName>
</protein>
<keyword evidence="4" id="KW-0804">Transcription</keyword>
<dbReference type="InterPro" id="IPR013325">
    <property type="entry name" value="RNA_pol_sigma_r2"/>
</dbReference>
<dbReference type="InterPro" id="IPR007627">
    <property type="entry name" value="RNA_pol_sigma70_r2"/>
</dbReference>
<dbReference type="EMBL" id="CP048409">
    <property type="protein sequence ID" value="QIA08125.1"/>
    <property type="molecule type" value="Genomic_DNA"/>
</dbReference>
<evidence type="ECO:0000256" key="4">
    <source>
        <dbReference type="ARBA" id="ARBA00023163"/>
    </source>
</evidence>
<evidence type="ECO:0000259" key="6">
    <source>
        <dbReference type="Pfam" id="PF08281"/>
    </source>
</evidence>
<dbReference type="SUPFAM" id="SSF88946">
    <property type="entry name" value="Sigma2 domain of RNA polymerase sigma factors"/>
    <property type="match status" value="1"/>
</dbReference>
<dbReference type="PANTHER" id="PTHR43133:SF46">
    <property type="entry name" value="RNA POLYMERASE SIGMA-70 FACTOR ECF SUBFAMILY"/>
    <property type="match status" value="1"/>
</dbReference>
<dbReference type="GO" id="GO:0016987">
    <property type="term" value="F:sigma factor activity"/>
    <property type="evidence" value="ECO:0007669"/>
    <property type="project" value="UniProtKB-KW"/>
</dbReference>
<proteinExistence type="inferred from homology"/>
<feature type="domain" description="RNA polymerase sigma factor 70 region 4 type 2" evidence="6">
    <location>
        <begin position="124"/>
        <end position="174"/>
    </location>
</feature>
<organism evidence="7 8">
    <name type="scientific">Draconibacterium halophilum</name>
    <dbReference type="NCBI Taxonomy" id="2706887"/>
    <lineage>
        <taxon>Bacteria</taxon>
        <taxon>Pseudomonadati</taxon>
        <taxon>Bacteroidota</taxon>
        <taxon>Bacteroidia</taxon>
        <taxon>Marinilabiliales</taxon>
        <taxon>Prolixibacteraceae</taxon>
        <taxon>Draconibacterium</taxon>
    </lineage>
</organism>
<dbReference type="InterPro" id="IPR014284">
    <property type="entry name" value="RNA_pol_sigma-70_dom"/>
</dbReference>
<name>A0A6C0REL6_9BACT</name>
<dbReference type="Proteomes" id="UP000474630">
    <property type="component" value="Chromosome"/>
</dbReference>
<dbReference type="AlphaFoldDB" id="A0A6C0REL6"/>
<evidence type="ECO:0000313" key="8">
    <source>
        <dbReference type="Proteomes" id="UP000474630"/>
    </source>
</evidence>
<sequence length="195" mass="23667">MKPDLESILFRKFKEGDYAAFNSLFTKYYQPLFLFAKKFVAEDMAKDFVQDCFYELWKNRKKIEVKNTLSAYLFTMVKNRCYKYFEREQFKAGKLNEIEFRLKQEEFNFFLNSEKSVLEFEIRDRIQNTLQKLPPKCAQIFNESRFNGLSNKEIAQKYDLSLKTVEKHISKALKIFYNEFKEHTYLLFLLNFKNN</sequence>
<dbReference type="InterPro" id="IPR013249">
    <property type="entry name" value="RNA_pol_sigma70_r4_t2"/>
</dbReference>
<evidence type="ECO:0000256" key="1">
    <source>
        <dbReference type="ARBA" id="ARBA00010641"/>
    </source>
</evidence>
<gene>
    <name evidence="7" type="ORF">G0Q07_10520</name>
</gene>
<dbReference type="NCBIfam" id="TIGR02937">
    <property type="entry name" value="sigma70-ECF"/>
    <property type="match status" value="1"/>
</dbReference>
<dbReference type="InterPro" id="IPR014327">
    <property type="entry name" value="RNA_pol_sigma70_bacteroid"/>
</dbReference>
<dbReference type="GO" id="GO:0003677">
    <property type="term" value="F:DNA binding"/>
    <property type="evidence" value="ECO:0007669"/>
    <property type="project" value="InterPro"/>
</dbReference>
<dbReference type="Gene3D" id="1.10.10.10">
    <property type="entry name" value="Winged helix-like DNA-binding domain superfamily/Winged helix DNA-binding domain"/>
    <property type="match status" value="1"/>
</dbReference>
<dbReference type="InterPro" id="IPR039425">
    <property type="entry name" value="RNA_pol_sigma-70-like"/>
</dbReference>
<dbReference type="Gene3D" id="1.10.1740.10">
    <property type="match status" value="1"/>
</dbReference>
<dbReference type="KEGG" id="drc:G0Q07_10520"/>
<dbReference type="CDD" id="cd06171">
    <property type="entry name" value="Sigma70_r4"/>
    <property type="match status" value="1"/>
</dbReference>
<evidence type="ECO:0000313" key="7">
    <source>
        <dbReference type="EMBL" id="QIA08125.1"/>
    </source>
</evidence>
<dbReference type="Pfam" id="PF04542">
    <property type="entry name" value="Sigma70_r2"/>
    <property type="match status" value="1"/>
</dbReference>
<evidence type="ECO:0000259" key="5">
    <source>
        <dbReference type="Pfam" id="PF04542"/>
    </source>
</evidence>
<evidence type="ECO:0000256" key="2">
    <source>
        <dbReference type="ARBA" id="ARBA00023015"/>
    </source>
</evidence>
<dbReference type="NCBIfam" id="TIGR02985">
    <property type="entry name" value="Sig70_bacteroi1"/>
    <property type="match status" value="1"/>
</dbReference>
<dbReference type="GO" id="GO:0006352">
    <property type="term" value="P:DNA-templated transcription initiation"/>
    <property type="evidence" value="ECO:0007669"/>
    <property type="project" value="InterPro"/>
</dbReference>
<dbReference type="Pfam" id="PF08281">
    <property type="entry name" value="Sigma70_r4_2"/>
    <property type="match status" value="1"/>
</dbReference>